<evidence type="ECO:0000313" key="2">
    <source>
        <dbReference type="Proteomes" id="UP000649768"/>
    </source>
</evidence>
<dbReference type="EMBL" id="JACYTP010000001">
    <property type="protein sequence ID" value="MBD8511149.1"/>
    <property type="molecule type" value="Genomic_DNA"/>
</dbReference>
<gene>
    <name evidence="1" type="ORF">IFO68_00360</name>
</gene>
<proteinExistence type="predicted"/>
<organism evidence="1 2">
    <name type="scientific">Photobacterium arenosum</name>
    <dbReference type="NCBI Taxonomy" id="2774143"/>
    <lineage>
        <taxon>Bacteria</taxon>
        <taxon>Pseudomonadati</taxon>
        <taxon>Pseudomonadota</taxon>
        <taxon>Gammaproteobacteria</taxon>
        <taxon>Vibrionales</taxon>
        <taxon>Vibrionaceae</taxon>
        <taxon>Photobacterium</taxon>
    </lineage>
</organism>
<sequence length="208" mass="22744">MSQSQINLNFINRSNDVNNSEVVIFQKNVAESFDEIAIAWRVIQNCGRNDNHPFVYPLKFEVCASDSFGNYTPQMTAYDGQAYEMVKDTSGDVLRLASTPAVSQQEVEVRNNLSSGSINANIYRDGKLLAAKTNVSPGQKGVFQFHPSIFVGVVSQVVEGEVMNSAIIQQVNTEINLFGIQSADLVMTGGGSGPTASPFEFHLENINK</sequence>
<dbReference type="Proteomes" id="UP000649768">
    <property type="component" value="Unassembled WGS sequence"/>
</dbReference>
<reference evidence="1 2" key="1">
    <citation type="submission" date="2020-09" db="EMBL/GenBank/DDBJ databases">
        <title>Photobacterium sp. CAU 1568 isolated from sand of Sido Beach.</title>
        <authorList>
            <person name="Kim W."/>
        </authorList>
    </citation>
    <scope>NUCLEOTIDE SEQUENCE [LARGE SCALE GENOMIC DNA]</scope>
    <source>
        <strain evidence="1 2">CAU 1568</strain>
    </source>
</reference>
<keyword evidence="2" id="KW-1185">Reference proteome</keyword>
<accession>A0ABR9BF05</accession>
<evidence type="ECO:0008006" key="3">
    <source>
        <dbReference type="Google" id="ProtNLM"/>
    </source>
</evidence>
<protein>
    <recommendedName>
        <fullName evidence="3">Aromatic ring-opening dioxygenase LigA</fullName>
    </recommendedName>
</protein>
<evidence type="ECO:0000313" key="1">
    <source>
        <dbReference type="EMBL" id="MBD8511149.1"/>
    </source>
</evidence>
<dbReference type="RefSeq" id="WP_120513075.1">
    <property type="nucleotide sequence ID" value="NZ_JACYTP010000001.1"/>
</dbReference>
<name>A0ABR9BF05_9GAMM</name>
<comment type="caution">
    <text evidence="1">The sequence shown here is derived from an EMBL/GenBank/DDBJ whole genome shotgun (WGS) entry which is preliminary data.</text>
</comment>